<dbReference type="Pfam" id="PF08711">
    <property type="entry name" value="Med26"/>
    <property type="match status" value="1"/>
</dbReference>
<dbReference type="PROSITE" id="PS51847">
    <property type="entry name" value="SMP"/>
    <property type="match status" value="1"/>
</dbReference>
<feature type="domain" description="TFIIS N-terminal" evidence="16">
    <location>
        <begin position="673"/>
        <end position="753"/>
    </location>
</feature>
<evidence type="ECO:0000256" key="10">
    <source>
        <dbReference type="ARBA" id="ARBA00023121"/>
    </source>
</evidence>
<dbReference type="CDD" id="cd21677">
    <property type="entry name" value="SMP_SYT"/>
    <property type="match status" value="1"/>
</dbReference>
<keyword evidence="4 14" id="KW-0812">Transmembrane</keyword>
<feature type="transmembrane region" description="Helical" evidence="14">
    <location>
        <begin position="7"/>
        <end position="30"/>
    </location>
</feature>
<feature type="compositionally biased region" description="Low complexity" evidence="13">
    <location>
        <begin position="1231"/>
        <end position="1240"/>
    </location>
</feature>
<dbReference type="CDD" id="cd00030">
    <property type="entry name" value="C2"/>
    <property type="match status" value="1"/>
</dbReference>
<feature type="compositionally biased region" description="Polar residues" evidence="13">
    <location>
        <begin position="1081"/>
        <end position="1090"/>
    </location>
</feature>
<evidence type="ECO:0000259" key="17">
    <source>
        <dbReference type="PROSITE" id="PS51847"/>
    </source>
</evidence>
<dbReference type="Gene3D" id="2.60.40.150">
    <property type="entry name" value="C2 domain"/>
    <property type="match status" value="2"/>
</dbReference>
<dbReference type="Pfam" id="PF17047">
    <property type="entry name" value="SMP_LBD"/>
    <property type="match status" value="1"/>
</dbReference>
<evidence type="ECO:0000313" key="18">
    <source>
        <dbReference type="EMBL" id="KAG6432029.1"/>
    </source>
</evidence>
<comment type="subcellular location">
    <subcellularLocation>
        <location evidence="1">Membrane</location>
        <topology evidence="1">Single-pass membrane protein</topology>
    </subcellularLocation>
    <subcellularLocation>
        <location evidence="12">Nucleus</location>
    </subcellularLocation>
</comment>
<feature type="compositionally biased region" description="Basic and acidic residues" evidence="13">
    <location>
        <begin position="769"/>
        <end position="787"/>
    </location>
</feature>
<keyword evidence="5" id="KW-0479">Metal-binding</keyword>
<proteinExistence type="inferred from homology"/>
<feature type="region of interest" description="Disordered" evidence="13">
    <location>
        <begin position="909"/>
        <end position="929"/>
    </location>
</feature>
<dbReference type="InterPro" id="IPR039010">
    <property type="entry name" value="Synaptotagmin_SMP"/>
</dbReference>
<dbReference type="Gene3D" id="1.20.930.10">
    <property type="entry name" value="Conserved domain common to transcription factors TFIIS, elongin A, CRSP70"/>
    <property type="match status" value="1"/>
</dbReference>
<dbReference type="SUPFAM" id="SSF47676">
    <property type="entry name" value="Conserved domain common to transcription factors TFIIS, elongin A, CRSP70"/>
    <property type="match status" value="1"/>
</dbReference>
<comment type="caution">
    <text evidence="18">The sequence shown here is derived from an EMBL/GenBank/DDBJ whole genome shotgun (WGS) entry which is preliminary data.</text>
</comment>
<dbReference type="FunFam" id="2.60.40.150:FF:000102">
    <property type="entry name" value="Synaptotagmin-2 isoform A"/>
    <property type="match status" value="1"/>
</dbReference>
<dbReference type="PROSITE" id="PS50004">
    <property type="entry name" value="C2"/>
    <property type="match status" value="2"/>
</dbReference>
<evidence type="ECO:0000313" key="19">
    <source>
        <dbReference type="Proteomes" id="UP000298416"/>
    </source>
</evidence>
<feature type="region of interest" description="Disordered" evidence="13">
    <location>
        <begin position="1057"/>
        <end position="1156"/>
    </location>
</feature>
<evidence type="ECO:0000259" key="15">
    <source>
        <dbReference type="PROSITE" id="PS50004"/>
    </source>
</evidence>
<dbReference type="PRINTS" id="PR00360">
    <property type="entry name" value="C2DOMAIN"/>
</dbReference>
<dbReference type="GO" id="GO:0006869">
    <property type="term" value="P:lipid transport"/>
    <property type="evidence" value="ECO:0007669"/>
    <property type="project" value="UniProtKB-KW"/>
</dbReference>
<organism evidence="18">
    <name type="scientific">Salvia splendens</name>
    <name type="common">Scarlet sage</name>
    <dbReference type="NCBI Taxonomy" id="180675"/>
    <lineage>
        <taxon>Eukaryota</taxon>
        <taxon>Viridiplantae</taxon>
        <taxon>Streptophyta</taxon>
        <taxon>Embryophyta</taxon>
        <taxon>Tracheophyta</taxon>
        <taxon>Spermatophyta</taxon>
        <taxon>Magnoliopsida</taxon>
        <taxon>eudicotyledons</taxon>
        <taxon>Gunneridae</taxon>
        <taxon>Pentapetalae</taxon>
        <taxon>asterids</taxon>
        <taxon>lamiids</taxon>
        <taxon>Lamiales</taxon>
        <taxon>Lamiaceae</taxon>
        <taxon>Nepetoideae</taxon>
        <taxon>Mentheae</taxon>
        <taxon>Salviinae</taxon>
        <taxon>Salvia</taxon>
        <taxon>Salvia subgen. Calosphace</taxon>
        <taxon>core Calosphace</taxon>
    </lineage>
</organism>
<comment type="similarity">
    <text evidence="2">Belongs to the synaptotagmin family.</text>
</comment>
<reference evidence="18" key="2">
    <citation type="submission" date="2020-08" db="EMBL/GenBank/DDBJ databases">
        <title>Plant Genome Project.</title>
        <authorList>
            <person name="Zhang R.-G."/>
        </authorList>
    </citation>
    <scope>NUCLEOTIDE SEQUENCE</scope>
    <source>
        <strain evidence="18">Huo1</strain>
        <tissue evidence="18">Leaf</tissue>
    </source>
</reference>
<keyword evidence="10" id="KW-0446">Lipid-binding</keyword>
<dbReference type="FunFam" id="2.60.40.150:FF:000066">
    <property type="entry name" value="Extended synaptotagmin-2"/>
    <property type="match status" value="1"/>
</dbReference>
<gene>
    <name evidence="18" type="ORF">SASPL_103602</name>
</gene>
<dbReference type="InterPro" id="IPR035892">
    <property type="entry name" value="C2_domain_sf"/>
</dbReference>
<feature type="compositionally biased region" description="Polar residues" evidence="13">
    <location>
        <begin position="793"/>
        <end position="802"/>
    </location>
</feature>
<dbReference type="PROSITE" id="PS51319">
    <property type="entry name" value="TFIIS_N"/>
    <property type="match status" value="1"/>
</dbReference>
<evidence type="ECO:0000256" key="14">
    <source>
        <dbReference type="SAM" id="Phobius"/>
    </source>
</evidence>
<keyword evidence="7" id="KW-0106">Calcium</keyword>
<evidence type="ECO:0000256" key="13">
    <source>
        <dbReference type="SAM" id="MobiDB-lite"/>
    </source>
</evidence>
<dbReference type="InterPro" id="IPR017923">
    <property type="entry name" value="TFIIS_N"/>
</dbReference>
<evidence type="ECO:0000256" key="9">
    <source>
        <dbReference type="ARBA" id="ARBA00023055"/>
    </source>
</evidence>
<dbReference type="Proteomes" id="UP000298416">
    <property type="component" value="Unassembled WGS sequence"/>
</dbReference>
<dbReference type="GO" id="GO:0012505">
    <property type="term" value="C:endomembrane system"/>
    <property type="evidence" value="ECO:0007669"/>
    <property type="project" value="UniProtKB-ARBA"/>
</dbReference>
<keyword evidence="9" id="KW-0445">Lipid transport</keyword>
<feature type="region of interest" description="Disordered" evidence="13">
    <location>
        <begin position="1213"/>
        <end position="1243"/>
    </location>
</feature>
<feature type="region of interest" description="Disordered" evidence="13">
    <location>
        <begin position="752"/>
        <end position="814"/>
    </location>
</feature>
<feature type="region of interest" description="Disordered" evidence="13">
    <location>
        <begin position="847"/>
        <end position="868"/>
    </location>
</feature>
<dbReference type="SMART" id="SM00239">
    <property type="entry name" value="C2"/>
    <property type="match status" value="2"/>
</dbReference>
<evidence type="ECO:0000256" key="6">
    <source>
        <dbReference type="ARBA" id="ARBA00022737"/>
    </source>
</evidence>
<dbReference type="GO" id="GO:0005737">
    <property type="term" value="C:cytoplasm"/>
    <property type="evidence" value="ECO:0007669"/>
    <property type="project" value="UniProtKB-ARBA"/>
</dbReference>
<evidence type="ECO:0000256" key="11">
    <source>
        <dbReference type="ARBA" id="ARBA00023136"/>
    </source>
</evidence>
<evidence type="ECO:0000256" key="3">
    <source>
        <dbReference type="ARBA" id="ARBA00022448"/>
    </source>
</evidence>
<protein>
    <submittedName>
        <fullName evidence="18">Uncharacterized protein</fullName>
    </submittedName>
</protein>
<accession>A0A8X9A9V2</accession>
<evidence type="ECO:0000256" key="7">
    <source>
        <dbReference type="ARBA" id="ARBA00022837"/>
    </source>
</evidence>
<keyword evidence="11 14" id="KW-0472">Membrane</keyword>
<keyword evidence="8 14" id="KW-1133">Transmembrane helix</keyword>
<reference evidence="18" key="1">
    <citation type="submission" date="2018-01" db="EMBL/GenBank/DDBJ databases">
        <authorList>
            <person name="Mao J.F."/>
        </authorList>
    </citation>
    <scope>NUCLEOTIDE SEQUENCE</scope>
    <source>
        <strain evidence="18">Huo1</strain>
        <tissue evidence="18">Leaf</tissue>
    </source>
</reference>
<dbReference type="GO" id="GO:0008289">
    <property type="term" value="F:lipid binding"/>
    <property type="evidence" value="ECO:0007669"/>
    <property type="project" value="UniProtKB-KW"/>
</dbReference>
<feature type="domain" description="C2" evidence="15">
    <location>
        <begin position="403"/>
        <end position="520"/>
    </location>
</feature>
<keyword evidence="19" id="KW-1185">Reference proteome</keyword>
<keyword evidence="12" id="KW-0539">Nucleus</keyword>
<dbReference type="PANTHER" id="PTHR47292">
    <property type="entry name" value="TRANSCRIPTION ELONGATION FACTOR (TFIIS) FAMILY PROTEIN-RELATED"/>
    <property type="match status" value="1"/>
</dbReference>
<dbReference type="InterPro" id="IPR000008">
    <property type="entry name" value="C2_dom"/>
</dbReference>
<evidence type="ECO:0000256" key="8">
    <source>
        <dbReference type="ARBA" id="ARBA00022989"/>
    </source>
</evidence>
<dbReference type="InterPro" id="IPR035441">
    <property type="entry name" value="TFIIS/LEDGF_dom_sf"/>
</dbReference>
<feature type="domain" description="C2" evidence="15">
    <location>
        <begin position="240"/>
        <end position="362"/>
    </location>
</feature>
<dbReference type="GO" id="GO:0016020">
    <property type="term" value="C:membrane"/>
    <property type="evidence" value="ECO:0007669"/>
    <property type="project" value="UniProtKB-SubCell"/>
</dbReference>
<dbReference type="InterPro" id="IPR031468">
    <property type="entry name" value="SMP_LBD"/>
</dbReference>
<evidence type="ECO:0000259" key="16">
    <source>
        <dbReference type="PROSITE" id="PS51319"/>
    </source>
</evidence>
<feature type="region of interest" description="Disordered" evidence="13">
    <location>
        <begin position="1539"/>
        <end position="1572"/>
    </location>
</feature>
<keyword evidence="6" id="KW-0677">Repeat</keyword>
<sequence>MGIISTILGVWGFGIGIGIGVVIGYFLFIYSQPTDVKDPEMRPLLEKDSKSLEQLLPEIPFWIKNPDYERMDWLNKFIEYMWPSLDKAICKMVKSIAGPIIAEQIPKYKIDSVDFETLTLGCLPPTFQGMKVYNTEEKELIMELGLKWAANPNILVAAKAFGLKATVQVVDLQVFACPRITLKPLVPTFPCFANIHVSLMEKPHVDFGVKLLGADAMSIPGVYRLVQELIKDQVANMYLWPKRLEVQIMDPSKAMKKPVGILNVKVVKAMKLKKKDLLGASDPYVKLCLRDDKLPSKKTTVKHKNLNPEWNEEFTFVIKDPETQVLELDVYDWEQVGTHDKMGLNIVELKNLTPEEPKTLTLDLLKNLNPNDAQNEKSRGQMVVEVNYKPFKDDQMPTNVEDADDAVQMAPEGTPDGGGLLVIIVHEAQDLEGKNHTNPSLRLLFRGEERKTKVLKKNRDPRWAEEFQFTLDEPPTNDRVHVEVISTSKRMGLLHPKETLGYVDIYLSDVVSNKRINERYHLIDSKNGRLQIEMQWRTAVLEKGVCAKLCVSNTLIADAKVKENCNLGLENEETLLVVGFRTRRPHEITIVCCGCSSEEIMTLDDFFTLTEMNNGLTAPSRVRELMAVMEKERNSVVKNAADSTRQWSAVASAVVATENKECVDLFLQLDGLNFISKWLKDAQKLDDDTSGSFVEESLAHLLRALEKLDVDHEKLLASGVWETVKNLLMHSSSRVQDKARALFESWKTKMNSTTSLPDVDKTGASTVDEPQKSGDIERGIEHSESLPRDASICQENPINTKTPDSEDPVLSTSSNDALNHQKVESANNMDKSLNLPIGNDVSFHQVVSSPLQAPSTEPPCHPDNTTSEPCVAAVPGEGATESLSDKVGLLETSKDGSFTSSSVVAKEKKTITESPQKNSFDEGFSCTDSKEIDSDAKDVKYGEDGLNQHKGSIALISKAGSNSNPLMLPRPSNNEKSWGSPNDLVKFISGTEGKGKINTSGLHVTENDLANSYASGRKLMDRGPERAGKKSDVDIDHGILDPLEYAMQVAMEVEREVVDDKERSCGSSEKLPEGNIRQPKSPDSVSQKQPLCSEGSPKEVVDEPNLSDASSPMQDESATSSGHQDAEQTNGTQDMATSQVAEVAQEEANEDKGLCEFDLNEEVCPEDPERPENQFFAPVSFVSASRAAAAPGQPGAPLQFEGNLGWKGSAVTSAFRPASPRRMRESDKDLSTGGSSSSSKQRQGFLDFDLNVAESIDPKTGDWTADKHLQLYSTVVSGESSAETSSRKSEHLALDLNHSSEDAGPLLDWRTGQFFPQERGHHSQSHSLISSKQTARDINLNDQPTHLNDSSVITYLSQASQTFNVSGGNKSDDSVISIMGKRVEVNRKDFVSHIPHLANGPSPEQLPFEVNLGRTGNLLGIGSAPTYSNSPGYGLNSFAPGHPLPFPSTIYGSGGPIPYMMDSRGQPVFPQVVGSASALPPAFSQPPFLVNLNTSNPPNGVGPSRSSVDLNSGMLLESGSKDPAGFGLFLNSAQVRSVEEQSRPNSVYSGKRKEPENGWEHFPFGHCTPPWK</sequence>
<evidence type="ECO:0000256" key="4">
    <source>
        <dbReference type="ARBA" id="ARBA00022692"/>
    </source>
</evidence>
<dbReference type="Pfam" id="PF00168">
    <property type="entry name" value="C2"/>
    <property type="match status" value="2"/>
</dbReference>
<dbReference type="PANTHER" id="PTHR47292:SF1">
    <property type="entry name" value="TRANSCRIPTION ELONGATION FACTOR (TFIIS) FAMILY PROTEIN"/>
    <property type="match status" value="1"/>
</dbReference>
<dbReference type="SUPFAM" id="SSF49562">
    <property type="entry name" value="C2 domain (Calcium/lipid-binding domain, CaLB)"/>
    <property type="match status" value="2"/>
</dbReference>
<evidence type="ECO:0000256" key="2">
    <source>
        <dbReference type="ARBA" id="ARBA00006996"/>
    </source>
</evidence>
<feature type="compositionally biased region" description="Polar residues" evidence="13">
    <location>
        <begin position="1107"/>
        <end position="1138"/>
    </location>
</feature>
<dbReference type="GO" id="GO:0005634">
    <property type="term" value="C:nucleus"/>
    <property type="evidence" value="ECO:0007669"/>
    <property type="project" value="UniProtKB-SubCell"/>
</dbReference>
<dbReference type="EMBL" id="PNBA02000002">
    <property type="protein sequence ID" value="KAG6432029.1"/>
    <property type="molecule type" value="Genomic_DNA"/>
</dbReference>
<evidence type="ECO:0000256" key="5">
    <source>
        <dbReference type="ARBA" id="ARBA00022723"/>
    </source>
</evidence>
<name>A0A8X9A9V2_SALSN</name>
<dbReference type="GO" id="GO:0046872">
    <property type="term" value="F:metal ion binding"/>
    <property type="evidence" value="ECO:0007669"/>
    <property type="project" value="UniProtKB-KW"/>
</dbReference>
<feature type="domain" description="SMP-LTD" evidence="17">
    <location>
        <begin position="67"/>
        <end position="249"/>
    </location>
</feature>
<evidence type="ECO:0000256" key="1">
    <source>
        <dbReference type="ARBA" id="ARBA00004167"/>
    </source>
</evidence>
<keyword evidence="3" id="KW-0813">Transport</keyword>
<evidence type="ECO:0000256" key="12">
    <source>
        <dbReference type="PROSITE-ProRule" id="PRU00649"/>
    </source>
</evidence>